<name>A0A2P5F8U7_TREOI</name>
<keyword evidence="2" id="KW-1185">Reference proteome</keyword>
<proteinExistence type="predicted"/>
<dbReference type="EMBL" id="JXTC01000053">
    <property type="protein sequence ID" value="PON94220.1"/>
    <property type="molecule type" value="Genomic_DNA"/>
</dbReference>
<sequence length="191" mass="21766">MGEFHELLVRFRGTHSSWRKAHLQINASSSFMSWVARYFPTELVCIPTTERQCFSHPKFTSIHVESGRTPHHQTERIEKQTYLVHLGRLKPGIKQLTCLLVVMANHGLVQHLRCPAEVMLKQFASSGGRLRARVMDLQTSADKDWKEEILLVLPSALAFALSFAIDSTEKWKNLSLSLGASNRLINSSRWV</sequence>
<dbReference type="Proteomes" id="UP000237000">
    <property type="component" value="Unassembled WGS sequence"/>
</dbReference>
<dbReference type="InParanoid" id="A0A2P5F8U7"/>
<evidence type="ECO:0000313" key="2">
    <source>
        <dbReference type="Proteomes" id="UP000237000"/>
    </source>
</evidence>
<gene>
    <name evidence="1" type="ORF">TorRG33x02_099580</name>
</gene>
<reference evidence="2" key="1">
    <citation type="submission" date="2016-06" db="EMBL/GenBank/DDBJ databases">
        <title>Parallel loss of symbiosis genes in relatives of nitrogen-fixing non-legume Parasponia.</title>
        <authorList>
            <person name="Van Velzen R."/>
            <person name="Holmer R."/>
            <person name="Bu F."/>
            <person name="Rutten L."/>
            <person name="Van Zeijl A."/>
            <person name="Liu W."/>
            <person name="Santuari L."/>
            <person name="Cao Q."/>
            <person name="Sharma T."/>
            <person name="Shen D."/>
            <person name="Roswanjaya Y."/>
            <person name="Wardhani T."/>
            <person name="Kalhor M.S."/>
            <person name="Jansen J."/>
            <person name="Van den Hoogen J."/>
            <person name="Gungor B."/>
            <person name="Hartog M."/>
            <person name="Hontelez J."/>
            <person name="Verver J."/>
            <person name="Yang W.-C."/>
            <person name="Schijlen E."/>
            <person name="Repin R."/>
            <person name="Schilthuizen M."/>
            <person name="Schranz E."/>
            <person name="Heidstra R."/>
            <person name="Miyata K."/>
            <person name="Fedorova E."/>
            <person name="Kohlen W."/>
            <person name="Bisseling T."/>
            <person name="Smit S."/>
            <person name="Geurts R."/>
        </authorList>
    </citation>
    <scope>NUCLEOTIDE SEQUENCE [LARGE SCALE GENOMIC DNA]</scope>
    <source>
        <strain evidence="2">cv. RG33-2</strain>
    </source>
</reference>
<accession>A0A2P5F8U7</accession>
<dbReference type="AlphaFoldDB" id="A0A2P5F8U7"/>
<organism evidence="1 2">
    <name type="scientific">Trema orientale</name>
    <name type="common">Charcoal tree</name>
    <name type="synonym">Celtis orientalis</name>
    <dbReference type="NCBI Taxonomy" id="63057"/>
    <lineage>
        <taxon>Eukaryota</taxon>
        <taxon>Viridiplantae</taxon>
        <taxon>Streptophyta</taxon>
        <taxon>Embryophyta</taxon>
        <taxon>Tracheophyta</taxon>
        <taxon>Spermatophyta</taxon>
        <taxon>Magnoliopsida</taxon>
        <taxon>eudicotyledons</taxon>
        <taxon>Gunneridae</taxon>
        <taxon>Pentapetalae</taxon>
        <taxon>rosids</taxon>
        <taxon>fabids</taxon>
        <taxon>Rosales</taxon>
        <taxon>Cannabaceae</taxon>
        <taxon>Trema</taxon>
    </lineage>
</organism>
<comment type="caution">
    <text evidence="1">The sequence shown here is derived from an EMBL/GenBank/DDBJ whole genome shotgun (WGS) entry which is preliminary data.</text>
</comment>
<protein>
    <submittedName>
        <fullName evidence="1">Uncharacterized protein</fullName>
    </submittedName>
</protein>
<evidence type="ECO:0000313" key="1">
    <source>
        <dbReference type="EMBL" id="PON94220.1"/>
    </source>
</evidence>
<dbReference type="OrthoDB" id="1581700at2759"/>